<evidence type="ECO:0000256" key="13">
    <source>
        <dbReference type="RuleBase" id="RU004494"/>
    </source>
</evidence>
<dbReference type="Pfam" id="PF10399">
    <property type="entry name" value="UCR_Fe-S_N"/>
    <property type="match status" value="1"/>
</dbReference>
<name>A0A0R2SIQ4_9GAMM</name>
<keyword evidence="11" id="KW-0472">Membrane</keyword>
<keyword evidence="9" id="KW-0408">Iron</keyword>
<dbReference type="InterPro" id="IPR014349">
    <property type="entry name" value="Rieske_Fe-S_prot"/>
</dbReference>
<keyword evidence="10" id="KW-0411">Iron-sulfur</keyword>
<keyword evidence="3" id="KW-0812">Transmembrane</keyword>
<feature type="domain" description="Rieske" evidence="15">
    <location>
        <begin position="82"/>
        <end position="191"/>
    </location>
</feature>
<evidence type="ECO:0000256" key="11">
    <source>
        <dbReference type="ARBA" id="ARBA00023136"/>
    </source>
</evidence>
<dbReference type="CDD" id="cd03470">
    <property type="entry name" value="Rieske_cytochrome_bc1"/>
    <property type="match status" value="1"/>
</dbReference>
<dbReference type="InterPro" id="IPR019470">
    <property type="entry name" value="Ubiq_cytC_Rdtase_Fe-S_su_TAT"/>
</dbReference>
<evidence type="ECO:0000256" key="9">
    <source>
        <dbReference type="ARBA" id="ARBA00023004"/>
    </source>
</evidence>
<dbReference type="PROSITE" id="PS51318">
    <property type="entry name" value="TAT"/>
    <property type="match status" value="1"/>
</dbReference>
<proteinExistence type="inferred from homology"/>
<evidence type="ECO:0000256" key="7">
    <source>
        <dbReference type="ARBA" id="ARBA00022982"/>
    </source>
</evidence>
<evidence type="ECO:0000313" key="17">
    <source>
        <dbReference type="Proteomes" id="UP000051934"/>
    </source>
</evidence>
<dbReference type="Pfam" id="PF00355">
    <property type="entry name" value="Rieske"/>
    <property type="match status" value="1"/>
</dbReference>
<comment type="subunit">
    <text evidence="14">The main subunits of complex b-c1 are: cytochrome b, cytochrome c1 and the Rieske protein.</text>
</comment>
<reference evidence="16 17" key="1">
    <citation type="submission" date="2015-10" db="EMBL/GenBank/DDBJ databases">
        <title>Metagenome-Assembled Genomes uncover a global brackish microbiome.</title>
        <authorList>
            <person name="Hugerth L.W."/>
            <person name="Larsson J."/>
            <person name="Alneberg J."/>
            <person name="Lindh M.V."/>
            <person name="Legrand C."/>
            <person name="Pinhassi J."/>
            <person name="Andersson A.F."/>
        </authorList>
    </citation>
    <scope>NUCLEOTIDE SEQUENCE [LARGE SCALE GENOMIC DNA]</scope>
    <source>
        <strain evidence="16">BACL4 MAG-120507-bin80</strain>
    </source>
</reference>
<evidence type="ECO:0000256" key="12">
    <source>
        <dbReference type="ARBA" id="ARBA00023157"/>
    </source>
</evidence>
<dbReference type="InterPro" id="IPR017941">
    <property type="entry name" value="Rieske_2Fe-2S"/>
</dbReference>
<dbReference type="NCBIfam" id="TIGR01416">
    <property type="entry name" value="Rieske_proteo"/>
    <property type="match status" value="1"/>
</dbReference>
<sequence>MTDNSANVGRRRFLVGTTTAVGAAGVVGAAVPFVGSWNPSAKARAAGAPVRIDISRLQDGEMLGPIPAWRGRPIFVVKRSEALLSALNEDPDRLTDPDSQEPEQPAYAQNEFRARRPDVMVLVGLCPHLFCSPTPHIELKAQPFDEEWRGGFFCPCHGSRFDLAGRVYSGSPSSRNMEVPPHTFEDDNVLIIGIDEETAA</sequence>
<evidence type="ECO:0000256" key="2">
    <source>
        <dbReference type="ARBA" id="ARBA00022448"/>
    </source>
</evidence>
<dbReference type="SUPFAM" id="SSF50022">
    <property type="entry name" value="ISP domain"/>
    <property type="match status" value="1"/>
</dbReference>
<dbReference type="Gene3D" id="1.20.5.510">
    <property type="entry name" value="Single helix bin"/>
    <property type="match status" value="1"/>
</dbReference>
<dbReference type="EMBL" id="LIBB01000066">
    <property type="protein sequence ID" value="KRO72474.1"/>
    <property type="molecule type" value="Genomic_DNA"/>
</dbReference>
<keyword evidence="4" id="KW-0001">2Fe-2S</keyword>
<evidence type="ECO:0000259" key="15">
    <source>
        <dbReference type="PROSITE" id="PS51296"/>
    </source>
</evidence>
<accession>A0A0R2SIQ4</accession>
<dbReference type="InterPro" id="IPR006311">
    <property type="entry name" value="TAT_signal"/>
</dbReference>
<dbReference type="Proteomes" id="UP000051934">
    <property type="component" value="Unassembled WGS sequence"/>
</dbReference>
<evidence type="ECO:0000256" key="6">
    <source>
        <dbReference type="ARBA" id="ARBA00022967"/>
    </source>
</evidence>
<dbReference type="PANTHER" id="PTHR10134">
    <property type="entry name" value="CYTOCHROME B-C1 COMPLEX SUBUNIT RIESKE, MITOCHONDRIAL"/>
    <property type="match status" value="1"/>
</dbReference>
<evidence type="ECO:0000256" key="14">
    <source>
        <dbReference type="RuleBase" id="RU004497"/>
    </source>
</evidence>
<keyword evidence="8" id="KW-1133">Transmembrane helix</keyword>
<dbReference type="GO" id="GO:0051537">
    <property type="term" value="F:2 iron, 2 sulfur cluster binding"/>
    <property type="evidence" value="ECO:0007669"/>
    <property type="project" value="UniProtKB-KW"/>
</dbReference>
<dbReference type="Gene3D" id="2.102.10.10">
    <property type="entry name" value="Rieske [2Fe-2S] iron-sulphur domain"/>
    <property type="match status" value="1"/>
</dbReference>
<dbReference type="GO" id="GO:0008121">
    <property type="term" value="F:quinol-cytochrome-c reductase activity"/>
    <property type="evidence" value="ECO:0007669"/>
    <property type="project" value="UniProtKB-EC"/>
</dbReference>
<keyword evidence="12" id="KW-1015">Disulfide bond</keyword>
<evidence type="ECO:0000256" key="4">
    <source>
        <dbReference type="ARBA" id="ARBA00022714"/>
    </source>
</evidence>
<gene>
    <name evidence="16" type="ORF">ABR69_02705</name>
</gene>
<evidence type="ECO:0000256" key="1">
    <source>
        <dbReference type="ARBA" id="ARBA00010651"/>
    </source>
</evidence>
<comment type="caution">
    <text evidence="16">The sequence shown here is derived from an EMBL/GenBank/DDBJ whole genome shotgun (WGS) entry which is preliminary data.</text>
</comment>
<keyword evidence="6" id="KW-1278">Translocase</keyword>
<evidence type="ECO:0000256" key="3">
    <source>
        <dbReference type="ARBA" id="ARBA00022692"/>
    </source>
</evidence>
<comment type="miscellaneous">
    <text evidence="13">The Rieske protein is a high potential 2Fe-2S protein.</text>
</comment>
<dbReference type="GO" id="GO:0046872">
    <property type="term" value="F:metal ion binding"/>
    <property type="evidence" value="ECO:0007669"/>
    <property type="project" value="UniProtKB-KW"/>
</dbReference>
<keyword evidence="2 13" id="KW-0813">Transport</keyword>
<protein>
    <recommendedName>
        <fullName evidence="13">Ubiquinol-cytochrome c reductase iron-sulfur subunit</fullName>
        <ecNumber evidence="13">7.1.1.8</ecNumber>
    </recommendedName>
</protein>
<dbReference type="InterPro" id="IPR006317">
    <property type="entry name" value="Ubiquinol_cyt_c_Rdtase_Fe-S-su"/>
</dbReference>
<keyword evidence="5" id="KW-0479">Metal-binding</keyword>
<dbReference type="InterPro" id="IPR036922">
    <property type="entry name" value="Rieske_2Fe-2S_sf"/>
</dbReference>
<comment type="cofactor">
    <cofactor evidence="13">
        <name>[2Fe-2S] cluster</name>
        <dbReference type="ChEBI" id="CHEBI:190135"/>
    </cofactor>
    <text evidence="13">Binds 1 [2Fe-2S] cluster per subunit.</text>
</comment>
<organism evidence="16 17">
    <name type="scientific">OM182 bacterium BACL3 MAG-120507-bin80</name>
    <dbReference type="NCBI Taxonomy" id="1655577"/>
    <lineage>
        <taxon>Bacteria</taxon>
        <taxon>Pseudomonadati</taxon>
        <taxon>Pseudomonadota</taxon>
        <taxon>Gammaproteobacteria</taxon>
        <taxon>OMG group</taxon>
        <taxon>OM182 clade</taxon>
    </lineage>
</organism>
<comment type="similarity">
    <text evidence="1">Belongs to the Rieske iron-sulfur protein family.</text>
</comment>
<evidence type="ECO:0000256" key="8">
    <source>
        <dbReference type="ARBA" id="ARBA00022989"/>
    </source>
</evidence>
<evidence type="ECO:0000313" key="16">
    <source>
        <dbReference type="EMBL" id="KRO72474.1"/>
    </source>
</evidence>
<evidence type="ECO:0000256" key="10">
    <source>
        <dbReference type="ARBA" id="ARBA00023014"/>
    </source>
</evidence>
<dbReference type="AlphaFoldDB" id="A0A0R2SIQ4"/>
<comment type="catalytic activity">
    <reaction evidence="13">
        <text>a quinol + 2 Fe(III)-[cytochrome c](out) = a quinone + 2 Fe(II)-[cytochrome c](out) + 2 H(+)(out)</text>
        <dbReference type="Rhea" id="RHEA:11484"/>
        <dbReference type="Rhea" id="RHEA-COMP:10350"/>
        <dbReference type="Rhea" id="RHEA-COMP:14399"/>
        <dbReference type="ChEBI" id="CHEBI:15378"/>
        <dbReference type="ChEBI" id="CHEBI:24646"/>
        <dbReference type="ChEBI" id="CHEBI:29033"/>
        <dbReference type="ChEBI" id="CHEBI:29034"/>
        <dbReference type="ChEBI" id="CHEBI:132124"/>
        <dbReference type="EC" id="7.1.1.8"/>
    </reaction>
</comment>
<dbReference type="EC" id="7.1.1.8" evidence="13"/>
<dbReference type="PROSITE" id="PS51296">
    <property type="entry name" value="RIESKE"/>
    <property type="match status" value="1"/>
</dbReference>
<keyword evidence="7 13" id="KW-0249">Electron transport</keyword>
<evidence type="ECO:0000256" key="5">
    <source>
        <dbReference type="ARBA" id="ARBA00022723"/>
    </source>
</evidence>